<dbReference type="EMBL" id="PKQE01000004">
    <property type="protein sequence ID" value="PLC41626.1"/>
    <property type="molecule type" value="Genomic_DNA"/>
</dbReference>
<gene>
    <name evidence="1" type="ORF">C0Q88_18805</name>
</gene>
<dbReference type="Proteomes" id="UP000234456">
    <property type="component" value="Unassembled WGS sequence"/>
</dbReference>
<dbReference type="OrthoDB" id="9795283at2"/>
<dbReference type="InterPro" id="IPR027405">
    <property type="entry name" value="YidB-like"/>
</dbReference>
<dbReference type="InterPro" id="IPR045372">
    <property type="entry name" value="YidB"/>
</dbReference>
<comment type="caution">
    <text evidence="1">The sequence shown here is derived from an EMBL/GenBank/DDBJ whole genome shotgun (WGS) entry which is preliminary data.</text>
</comment>
<proteinExistence type="predicted"/>
<accession>A0A2N4TPJ6</accession>
<protein>
    <recommendedName>
        <fullName evidence="3">DUF937 domain-containing protein</fullName>
    </recommendedName>
</protein>
<dbReference type="Pfam" id="PF20159">
    <property type="entry name" value="YidB"/>
    <property type="match status" value="1"/>
</dbReference>
<evidence type="ECO:0000313" key="2">
    <source>
        <dbReference type="Proteomes" id="UP000234456"/>
    </source>
</evidence>
<organism evidence="1 2">
    <name type="scientific">Ralstonia pickettii</name>
    <name type="common">Burkholderia pickettii</name>
    <dbReference type="NCBI Taxonomy" id="329"/>
    <lineage>
        <taxon>Bacteria</taxon>
        <taxon>Pseudomonadati</taxon>
        <taxon>Pseudomonadota</taxon>
        <taxon>Betaproteobacteria</taxon>
        <taxon>Burkholderiales</taxon>
        <taxon>Burkholderiaceae</taxon>
        <taxon>Ralstonia</taxon>
    </lineage>
</organism>
<sequence length="199" mass="18752">MGLLDSILGGGNDASGAQSSLLGNKKVLLAVGVLAYLAMKHKSQGAGDAAAPQGQEDQGGGLFGSLGGLLGAAGGAGALGSLLGGAGGAGGLGGLLGGLLGGGSGNADQAAVSGLGPLQQILEQAGLGEQVKSWIGNGQNLPVSGEQITQALSGTGALEEVSKLAANFGINEGDLASQLAEGLPEAVNHLTPQGAVPAA</sequence>
<name>A0A2N4TPJ6_RALPI</name>
<evidence type="ECO:0000313" key="1">
    <source>
        <dbReference type="EMBL" id="PLC41626.1"/>
    </source>
</evidence>
<dbReference type="SUPFAM" id="SSF140804">
    <property type="entry name" value="YidB-like"/>
    <property type="match status" value="1"/>
</dbReference>
<dbReference type="AlphaFoldDB" id="A0A2N4TPJ6"/>
<dbReference type="Gene3D" id="1.10.10.690">
    <property type="entry name" value="YidB-like"/>
    <property type="match status" value="1"/>
</dbReference>
<dbReference type="RefSeq" id="WP_102066820.1">
    <property type="nucleotide sequence ID" value="NZ_PKQE01000004.1"/>
</dbReference>
<evidence type="ECO:0008006" key="3">
    <source>
        <dbReference type="Google" id="ProtNLM"/>
    </source>
</evidence>
<reference evidence="1 2" key="1">
    <citation type="submission" date="2017-12" db="EMBL/GenBank/DDBJ databases">
        <title>Draft genome sequence of Ralstonia pickettii 52.</title>
        <authorList>
            <person name="Zheng B."/>
        </authorList>
    </citation>
    <scope>NUCLEOTIDE SEQUENCE [LARGE SCALE GENOMIC DNA]</scope>
    <source>
        <strain evidence="1 2">52</strain>
    </source>
</reference>